<keyword evidence="1" id="KW-0812">Transmembrane</keyword>
<reference evidence="3" key="1">
    <citation type="journal article" date="2014" name="Proc. Natl. Acad. Sci. U.S.A.">
        <title>Extensive sampling of basidiomycete genomes demonstrates inadequacy of the white-rot/brown-rot paradigm for wood decay fungi.</title>
        <authorList>
            <person name="Riley R."/>
            <person name="Salamov A.A."/>
            <person name="Brown D.W."/>
            <person name="Nagy L.G."/>
            <person name="Floudas D."/>
            <person name="Held B.W."/>
            <person name="Levasseur A."/>
            <person name="Lombard V."/>
            <person name="Morin E."/>
            <person name="Otillar R."/>
            <person name="Lindquist E.A."/>
            <person name="Sun H."/>
            <person name="LaButti K.M."/>
            <person name="Schmutz J."/>
            <person name="Jabbour D."/>
            <person name="Luo H."/>
            <person name="Baker S.E."/>
            <person name="Pisabarro A.G."/>
            <person name="Walton J.D."/>
            <person name="Blanchette R.A."/>
            <person name="Henrissat B."/>
            <person name="Martin F."/>
            <person name="Cullen D."/>
            <person name="Hibbett D.S."/>
            <person name="Grigoriev I.V."/>
        </authorList>
    </citation>
    <scope>NUCLEOTIDE SEQUENCE [LARGE SCALE GENOMIC DNA]</scope>
    <source>
        <strain evidence="3">MUCL 33604</strain>
    </source>
</reference>
<evidence type="ECO:0000313" key="3">
    <source>
        <dbReference type="Proteomes" id="UP000027265"/>
    </source>
</evidence>
<dbReference type="Proteomes" id="UP000027265">
    <property type="component" value="Unassembled WGS sequence"/>
</dbReference>
<keyword evidence="1" id="KW-1133">Transmembrane helix</keyword>
<feature type="transmembrane region" description="Helical" evidence="1">
    <location>
        <begin position="38"/>
        <end position="65"/>
    </location>
</feature>
<evidence type="ECO:0000313" key="2">
    <source>
        <dbReference type="EMBL" id="KDQ61272.1"/>
    </source>
</evidence>
<evidence type="ECO:0000256" key="1">
    <source>
        <dbReference type="SAM" id="Phobius"/>
    </source>
</evidence>
<keyword evidence="3" id="KW-1185">Reference proteome</keyword>
<dbReference type="AlphaFoldDB" id="A0A067QCP0"/>
<proteinExistence type="predicted"/>
<accession>A0A067QCP0</accession>
<dbReference type="InParanoid" id="A0A067QCP0"/>
<dbReference type="HOGENOM" id="CLU_2722580_0_0_1"/>
<sequence length="72" mass="7478">MTSTWLLYKRTTRNTGGFGSHLVLIPSSLGSEKLLASLVLNAGTVANIVGILIVEVELLLGILLLSASVKGG</sequence>
<organism evidence="2 3">
    <name type="scientific">Jaapia argillacea MUCL 33604</name>
    <dbReference type="NCBI Taxonomy" id="933084"/>
    <lineage>
        <taxon>Eukaryota</taxon>
        <taxon>Fungi</taxon>
        <taxon>Dikarya</taxon>
        <taxon>Basidiomycota</taxon>
        <taxon>Agaricomycotina</taxon>
        <taxon>Agaricomycetes</taxon>
        <taxon>Agaricomycetidae</taxon>
        <taxon>Jaapiales</taxon>
        <taxon>Jaapiaceae</taxon>
        <taxon>Jaapia</taxon>
    </lineage>
</organism>
<name>A0A067QCP0_9AGAM</name>
<protein>
    <submittedName>
        <fullName evidence="2">Uncharacterized protein</fullName>
    </submittedName>
</protein>
<gene>
    <name evidence="2" type="ORF">JAAARDRAFT_32275</name>
</gene>
<dbReference type="EMBL" id="KL197713">
    <property type="protein sequence ID" value="KDQ61272.1"/>
    <property type="molecule type" value="Genomic_DNA"/>
</dbReference>
<keyword evidence="1" id="KW-0472">Membrane</keyword>